<proteinExistence type="predicted"/>
<organism evidence="3 4">
    <name type="scientific">Agromyces humatus</name>
    <dbReference type="NCBI Taxonomy" id="279573"/>
    <lineage>
        <taxon>Bacteria</taxon>
        <taxon>Bacillati</taxon>
        <taxon>Actinomycetota</taxon>
        <taxon>Actinomycetes</taxon>
        <taxon>Micrococcales</taxon>
        <taxon>Microbacteriaceae</taxon>
        <taxon>Agromyces</taxon>
    </lineage>
</organism>
<feature type="compositionally biased region" description="Pro residues" evidence="1">
    <location>
        <begin position="292"/>
        <end position="305"/>
    </location>
</feature>
<evidence type="ECO:0000313" key="4">
    <source>
        <dbReference type="Proteomes" id="UP001500506"/>
    </source>
</evidence>
<comment type="caution">
    <text evidence="3">The sequence shown here is derived from an EMBL/GenBank/DDBJ whole genome shotgun (WGS) entry which is preliminary data.</text>
</comment>
<dbReference type="InterPro" id="IPR036928">
    <property type="entry name" value="AS_sf"/>
</dbReference>
<dbReference type="Pfam" id="PF01425">
    <property type="entry name" value="Amidase"/>
    <property type="match status" value="1"/>
</dbReference>
<evidence type="ECO:0000256" key="1">
    <source>
        <dbReference type="SAM" id="MobiDB-lite"/>
    </source>
</evidence>
<dbReference type="SUPFAM" id="SSF75304">
    <property type="entry name" value="Amidase signature (AS) enzymes"/>
    <property type="match status" value="1"/>
</dbReference>
<evidence type="ECO:0000313" key="3">
    <source>
        <dbReference type="EMBL" id="GAA1758395.1"/>
    </source>
</evidence>
<feature type="domain" description="Amidase" evidence="2">
    <location>
        <begin position="27"/>
        <end position="246"/>
    </location>
</feature>
<dbReference type="PANTHER" id="PTHR42678:SF11">
    <property type="entry name" value="AMIDASE FAMILY PROTEIN"/>
    <property type="match status" value="1"/>
</dbReference>
<reference evidence="4" key="1">
    <citation type="journal article" date="2019" name="Int. J. Syst. Evol. Microbiol.">
        <title>The Global Catalogue of Microorganisms (GCM) 10K type strain sequencing project: providing services to taxonomists for standard genome sequencing and annotation.</title>
        <authorList>
            <consortium name="The Broad Institute Genomics Platform"/>
            <consortium name="The Broad Institute Genome Sequencing Center for Infectious Disease"/>
            <person name="Wu L."/>
            <person name="Ma J."/>
        </authorList>
    </citation>
    <scope>NUCLEOTIDE SEQUENCE [LARGE SCALE GENOMIC DNA]</scope>
    <source>
        <strain evidence="4">JCM 14319</strain>
    </source>
</reference>
<gene>
    <name evidence="3" type="ORF">GCM10009747_16410</name>
</gene>
<name>A0ABP4WRY2_9MICO</name>
<protein>
    <submittedName>
        <fullName evidence="3">Amidase</fullName>
    </submittedName>
</protein>
<dbReference type="Proteomes" id="UP001500506">
    <property type="component" value="Unassembled WGS sequence"/>
</dbReference>
<dbReference type="InterPro" id="IPR023631">
    <property type="entry name" value="Amidase_dom"/>
</dbReference>
<dbReference type="EMBL" id="BAAANH010000003">
    <property type="protein sequence ID" value="GAA1758395.1"/>
    <property type="molecule type" value="Genomic_DNA"/>
</dbReference>
<dbReference type="Gene3D" id="3.90.1300.10">
    <property type="entry name" value="Amidase signature (AS) domain"/>
    <property type="match status" value="1"/>
</dbReference>
<feature type="region of interest" description="Disordered" evidence="1">
    <location>
        <begin position="274"/>
        <end position="329"/>
    </location>
</feature>
<dbReference type="RefSeq" id="WP_232498894.1">
    <property type="nucleotide sequence ID" value="NZ_BAAANH010000003.1"/>
</dbReference>
<evidence type="ECO:0000259" key="2">
    <source>
        <dbReference type="Pfam" id="PF01425"/>
    </source>
</evidence>
<dbReference type="PANTHER" id="PTHR42678">
    <property type="entry name" value="AMIDASE"/>
    <property type="match status" value="1"/>
</dbReference>
<sequence>MSGFDVVEASIAALRAALERGDVTAVELLDAYLARIEAYDRPGTATALNALVVMNPEARADAAASDARRARGETLGPLDGIPYTAKDSYLARGLTAAAGSPAFEHLVAQRDAFTIERLRAAGAVLIGLTNMPPMANGGMQRGVYGRAESPYNAEYLTAAFGSGSSNGSGTATAASFAAFGLGEETWSSGRAPASNNALCAYTPSRGVISVRGNWPLVPTMDVVVPHTRSMADLLEVLDVIVADDAETRGDFWRVQPWVSIPQASDVRPPSYVALLPATPTPGSPTPTSASPTPTPASPLPTPPTPGVLSRHIGADSPAKVAGKHPLNELSDGAGGRAALAGKRIGVPRMYINRDREAGTASPVGTVGIGGPTGQRIETRDSVIDLWEAARRDLVAAGAEVVEVDFPVVSNYEGDRPGAPTISTRGLVTPEYLHREIIDLSAWAWDDFLRANNDPALNRLAQVDGATIFPQPEGALPDRYLSFDDDIAEYPGWVREHPGTTLVDIPELEAGLRGLEETRRVDLEQWMDDLGLDAVVFPAVADVGPADMDVDEASADLGWRNGVWVANGNLVPRHLGIPTVTVPMGTMTDIGMPVGLTFAGRAYDDTALLTLAAAFEATGSRRTSPPRTPAL</sequence>
<keyword evidence="4" id="KW-1185">Reference proteome</keyword>
<accession>A0ABP4WRY2</accession>